<dbReference type="PANTHER" id="PTHR28259:SF1">
    <property type="entry name" value="FLUORIDE EXPORT PROTEIN 1-RELATED"/>
    <property type="match status" value="1"/>
</dbReference>
<dbReference type="PANTHER" id="PTHR28259">
    <property type="entry name" value="FLUORIDE EXPORT PROTEIN 1-RELATED"/>
    <property type="match status" value="1"/>
</dbReference>
<sequence>MNGLVMVALGGMAGALSRFGVQKIMPQTFLPAATLSVNLLGSFLLGWIVGQGIHGNLYLFAATGYMGAFTTFSTLNVDLVKLINNKQSKPVVVYVISTYIGGLICAAAGLFLGKI</sequence>
<evidence type="ECO:0000256" key="1">
    <source>
        <dbReference type="ARBA" id="ARBA00004651"/>
    </source>
</evidence>
<comment type="similarity">
    <text evidence="7 10">Belongs to the fluoride channel Fluc/FEX (TC 1.A.43) family.</text>
</comment>
<organism evidence="11 12">
    <name type="scientific">Mesobacillus jeotgali</name>
    <dbReference type="NCBI Taxonomy" id="129985"/>
    <lineage>
        <taxon>Bacteria</taxon>
        <taxon>Bacillati</taxon>
        <taxon>Bacillota</taxon>
        <taxon>Bacilli</taxon>
        <taxon>Bacillales</taxon>
        <taxon>Bacillaceae</taxon>
        <taxon>Mesobacillus</taxon>
    </lineage>
</organism>
<evidence type="ECO:0000313" key="12">
    <source>
        <dbReference type="Proteomes" id="UP001303324"/>
    </source>
</evidence>
<keyword evidence="10" id="KW-0406">Ion transport</keyword>
<dbReference type="InterPro" id="IPR003691">
    <property type="entry name" value="FluC"/>
</dbReference>
<keyword evidence="2 10" id="KW-1003">Cell membrane</keyword>
<feature type="transmembrane region" description="Helical" evidence="10">
    <location>
        <begin position="57"/>
        <end position="79"/>
    </location>
</feature>
<evidence type="ECO:0000256" key="10">
    <source>
        <dbReference type="HAMAP-Rule" id="MF_00454"/>
    </source>
</evidence>
<feature type="transmembrane region" description="Helical" evidence="10">
    <location>
        <begin position="28"/>
        <end position="50"/>
    </location>
</feature>
<reference evidence="11 12" key="1">
    <citation type="submission" date="2023-09" db="EMBL/GenBank/DDBJ databases">
        <title>Microbial mechanism of fulvic acid promoting antimony reduction mineralization in rice fields.</title>
        <authorList>
            <person name="Chen G."/>
            <person name="Lan J."/>
        </authorList>
    </citation>
    <scope>NUCLEOTIDE SEQUENCE [LARGE SCALE GENOMIC DNA]</scope>
    <source>
        <strain evidence="11 12">PS1</strain>
    </source>
</reference>
<keyword evidence="10" id="KW-0813">Transport</keyword>
<accession>A0ABY9VHU4</accession>
<keyword evidence="3 10" id="KW-0812">Transmembrane</keyword>
<keyword evidence="10" id="KW-0915">Sodium</keyword>
<dbReference type="Proteomes" id="UP001303324">
    <property type="component" value="Chromosome"/>
</dbReference>
<name>A0ABY9VHU4_9BACI</name>
<evidence type="ECO:0000256" key="8">
    <source>
        <dbReference type="ARBA" id="ARBA00035585"/>
    </source>
</evidence>
<comment type="function">
    <text evidence="9 10">Fluoride-specific ion channel. Important for reducing fluoride concentration in the cell, thus reducing its toxicity.</text>
</comment>
<feature type="transmembrane region" description="Helical" evidence="10">
    <location>
        <begin position="91"/>
        <end position="112"/>
    </location>
</feature>
<feature type="binding site" evidence="10">
    <location>
        <position position="70"/>
    </location>
    <ligand>
        <name>Na(+)</name>
        <dbReference type="ChEBI" id="CHEBI:29101"/>
        <note>structural</note>
    </ligand>
</feature>
<comment type="activity regulation">
    <text evidence="10">Na(+) is not transported, but it plays an essential structural role and its presence is essential for fluoride channel function.</text>
</comment>
<evidence type="ECO:0000256" key="9">
    <source>
        <dbReference type="ARBA" id="ARBA00049940"/>
    </source>
</evidence>
<evidence type="ECO:0000256" key="7">
    <source>
        <dbReference type="ARBA" id="ARBA00035120"/>
    </source>
</evidence>
<comment type="subcellular location">
    <subcellularLocation>
        <location evidence="1 10">Cell membrane</location>
        <topology evidence="1 10">Multi-pass membrane protein</topology>
    </subcellularLocation>
</comment>
<evidence type="ECO:0000313" key="11">
    <source>
        <dbReference type="EMBL" id="WNF21272.1"/>
    </source>
</evidence>
<dbReference type="Pfam" id="PF02537">
    <property type="entry name" value="CRCB"/>
    <property type="match status" value="1"/>
</dbReference>
<evidence type="ECO:0000256" key="5">
    <source>
        <dbReference type="ARBA" id="ARBA00023136"/>
    </source>
</evidence>
<evidence type="ECO:0000256" key="3">
    <source>
        <dbReference type="ARBA" id="ARBA00022692"/>
    </source>
</evidence>
<keyword evidence="12" id="KW-1185">Reference proteome</keyword>
<comment type="catalytic activity">
    <reaction evidence="8">
        <text>fluoride(in) = fluoride(out)</text>
        <dbReference type="Rhea" id="RHEA:76159"/>
        <dbReference type="ChEBI" id="CHEBI:17051"/>
    </reaction>
    <physiologicalReaction direction="left-to-right" evidence="8">
        <dbReference type="Rhea" id="RHEA:76160"/>
    </physiologicalReaction>
</comment>
<protein>
    <recommendedName>
        <fullName evidence="10">Fluoride-specific ion channel FluC</fullName>
    </recommendedName>
</protein>
<dbReference type="HAMAP" id="MF_00454">
    <property type="entry name" value="FluC"/>
    <property type="match status" value="1"/>
</dbReference>
<evidence type="ECO:0000256" key="2">
    <source>
        <dbReference type="ARBA" id="ARBA00022475"/>
    </source>
</evidence>
<keyword evidence="10" id="KW-0479">Metal-binding</keyword>
<keyword evidence="5 10" id="KW-0472">Membrane</keyword>
<gene>
    <name evidence="10" type="primary">fluC</name>
    <name evidence="10" type="synonym">crcB</name>
    <name evidence="11" type="ORF">RH061_13800</name>
</gene>
<keyword evidence="4 10" id="KW-1133">Transmembrane helix</keyword>
<dbReference type="EMBL" id="CP134494">
    <property type="protein sequence ID" value="WNF21272.1"/>
    <property type="molecule type" value="Genomic_DNA"/>
</dbReference>
<proteinExistence type="inferred from homology"/>
<evidence type="ECO:0000256" key="4">
    <source>
        <dbReference type="ARBA" id="ARBA00022989"/>
    </source>
</evidence>
<dbReference type="RefSeq" id="WP_311070954.1">
    <property type="nucleotide sequence ID" value="NZ_CP134494.1"/>
</dbReference>
<keyword evidence="6 10" id="KW-0407">Ion channel</keyword>
<feature type="binding site" evidence="10">
    <location>
        <position position="67"/>
    </location>
    <ligand>
        <name>Na(+)</name>
        <dbReference type="ChEBI" id="CHEBI:29101"/>
        <note>structural</note>
    </ligand>
</feature>
<evidence type="ECO:0000256" key="6">
    <source>
        <dbReference type="ARBA" id="ARBA00023303"/>
    </source>
</evidence>